<dbReference type="GO" id="GO:0016020">
    <property type="term" value="C:membrane"/>
    <property type="evidence" value="ECO:0007669"/>
    <property type="project" value="UniProtKB-SubCell"/>
</dbReference>
<dbReference type="InterPro" id="IPR003594">
    <property type="entry name" value="HATPase_dom"/>
</dbReference>
<dbReference type="SUPFAM" id="SSF158472">
    <property type="entry name" value="HAMP domain-like"/>
    <property type="match status" value="1"/>
</dbReference>
<feature type="domain" description="Histidine kinase" evidence="11">
    <location>
        <begin position="394"/>
        <end position="604"/>
    </location>
</feature>
<dbReference type="InterPro" id="IPR003661">
    <property type="entry name" value="HisK_dim/P_dom"/>
</dbReference>
<dbReference type="InterPro" id="IPR035965">
    <property type="entry name" value="PAS-like_dom_sf"/>
</dbReference>
<dbReference type="Gene3D" id="6.10.340.10">
    <property type="match status" value="1"/>
</dbReference>
<evidence type="ECO:0000256" key="10">
    <source>
        <dbReference type="SAM" id="Phobius"/>
    </source>
</evidence>
<evidence type="ECO:0000256" key="6">
    <source>
        <dbReference type="ARBA" id="ARBA00022741"/>
    </source>
</evidence>
<comment type="subcellular location">
    <subcellularLocation>
        <location evidence="2">Membrane</location>
    </subcellularLocation>
</comment>
<dbReference type="Gene3D" id="3.30.450.20">
    <property type="entry name" value="PAS domain"/>
    <property type="match status" value="1"/>
</dbReference>
<dbReference type="SMART" id="SM00387">
    <property type="entry name" value="HATPase_c"/>
    <property type="match status" value="1"/>
</dbReference>
<feature type="transmembrane region" description="Helical" evidence="10">
    <location>
        <begin position="182"/>
        <end position="205"/>
    </location>
</feature>
<keyword evidence="10" id="KW-0812">Transmembrane</keyword>
<keyword evidence="10" id="KW-1133">Transmembrane helix</keyword>
<feature type="domain" description="PAS" evidence="12">
    <location>
        <begin position="259"/>
        <end position="315"/>
    </location>
</feature>
<dbReference type="PANTHER" id="PTHR43065">
    <property type="entry name" value="SENSOR HISTIDINE KINASE"/>
    <property type="match status" value="1"/>
</dbReference>
<dbReference type="AlphaFoldDB" id="A0AA96GRF6"/>
<accession>A0AA96GRF6</accession>
<dbReference type="Pfam" id="PF00512">
    <property type="entry name" value="HisKA"/>
    <property type="match status" value="1"/>
</dbReference>
<dbReference type="SUPFAM" id="SSF55874">
    <property type="entry name" value="ATPase domain of HSP90 chaperone/DNA topoisomerase II/histidine kinase"/>
    <property type="match status" value="1"/>
</dbReference>
<dbReference type="InterPro" id="IPR036890">
    <property type="entry name" value="HATPase_C_sf"/>
</dbReference>
<gene>
    <name evidence="14" type="ORF">PQG83_00135</name>
</gene>
<dbReference type="PROSITE" id="PS50885">
    <property type="entry name" value="HAMP"/>
    <property type="match status" value="1"/>
</dbReference>
<proteinExistence type="predicted"/>
<evidence type="ECO:0000313" key="14">
    <source>
        <dbReference type="EMBL" id="WNM62186.1"/>
    </source>
</evidence>
<keyword evidence="10" id="KW-0472">Membrane</keyword>
<evidence type="ECO:0000256" key="7">
    <source>
        <dbReference type="ARBA" id="ARBA00022777"/>
    </source>
</evidence>
<dbReference type="InterPro" id="IPR000014">
    <property type="entry name" value="PAS"/>
</dbReference>
<evidence type="ECO:0000259" key="13">
    <source>
        <dbReference type="PROSITE" id="PS50885"/>
    </source>
</evidence>
<dbReference type="SUPFAM" id="SSF47384">
    <property type="entry name" value="Homodimeric domain of signal transducing histidine kinase"/>
    <property type="match status" value="1"/>
</dbReference>
<name>A0AA96GRF6_9BACT</name>
<protein>
    <recommendedName>
        <fullName evidence="3">histidine kinase</fullName>
        <ecNumber evidence="3">2.7.13.3</ecNumber>
    </recommendedName>
</protein>
<evidence type="ECO:0000256" key="8">
    <source>
        <dbReference type="ARBA" id="ARBA00022840"/>
    </source>
</evidence>
<evidence type="ECO:0000256" key="4">
    <source>
        <dbReference type="ARBA" id="ARBA00022553"/>
    </source>
</evidence>
<sequence length="604" mass="67657">MRLNVKGKEAFGVTVLTLVVVVGSTFLNLSQLSSVIVQETSEQVSLIKRQIFEYSKRVVLNAQSPDMHPVVLLATNQELKKFLEASVGYSPHLLYALIVDPQGKTLLHSEGAKTERTHPIRPKLEDLLSLGPIDRFTVLYQEGSIFDSTLPITWENVPIGKVIVGIHTSLLRERMTSSLKTSVVFALVALPIAWLLTMGLATLTLRPIHALAEQMEQLRQGRFDVLTDLSRTDEFRELASQLQLLGQQLKSDRLKTLSEETHLQGVIEHLEDGVIVIDDQGKTLFLNQAMEFMVDIPGPHLPGHRLESLGESFTPLIRLVNQALAEKKDLKAVPCSLPRKGELKSFYISVIYLRSSPRFHGAMILCRDIESMKTLQSLVRYAAQLTTLGQLTSGLAHEVKNPLNAMVIHLEILKEEAKGLNGDFQKSLEVLEGEVHRLDRVVLGFLKFMRPQELELSSVNVNQLLQRELSLVEREWGNKGIRFVLDFESDLPAISADPDLLSQVFLNIILNACQAMEEQGGDIRVATSTHQDNEIRISISDQGPGIPPEMQEKIFQLYYTTKHHGSGLGLSLVYRFIQLHEGVIDVQTEMGKGTTFNIRLPRNI</sequence>
<dbReference type="PROSITE" id="PS50109">
    <property type="entry name" value="HIS_KIN"/>
    <property type="match status" value="1"/>
</dbReference>
<keyword evidence="8 14" id="KW-0067">ATP-binding</keyword>
<dbReference type="Gene3D" id="1.10.287.130">
    <property type="match status" value="1"/>
</dbReference>
<evidence type="ECO:0000256" key="3">
    <source>
        <dbReference type="ARBA" id="ARBA00012438"/>
    </source>
</evidence>
<dbReference type="Pfam" id="PF00672">
    <property type="entry name" value="HAMP"/>
    <property type="match status" value="1"/>
</dbReference>
<dbReference type="CDD" id="cd06225">
    <property type="entry name" value="HAMP"/>
    <property type="match status" value="1"/>
</dbReference>
<dbReference type="InterPro" id="IPR003660">
    <property type="entry name" value="HAMP_dom"/>
</dbReference>
<feature type="transmembrane region" description="Helical" evidence="10">
    <location>
        <begin position="12"/>
        <end position="29"/>
    </location>
</feature>
<dbReference type="SUPFAM" id="SSF55785">
    <property type="entry name" value="PYP-like sensor domain (PAS domain)"/>
    <property type="match status" value="1"/>
</dbReference>
<evidence type="ECO:0000256" key="9">
    <source>
        <dbReference type="ARBA" id="ARBA00023012"/>
    </source>
</evidence>
<dbReference type="InterPro" id="IPR004358">
    <property type="entry name" value="Sig_transdc_His_kin-like_C"/>
</dbReference>
<dbReference type="InterPro" id="IPR005467">
    <property type="entry name" value="His_kinase_dom"/>
</dbReference>
<dbReference type="PRINTS" id="PR00344">
    <property type="entry name" value="BCTRLSENSOR"/>
</dbReference>
<keyword evidence="6" id="KW-0547">Nucleotide-binding</keyword>
<dbReference type="InterPro" id="IPR036097">
    <property type="entry name" value="HisK_dim/P_sf"/>
</dbReference>
<dbReference type="RefSeq" id="WP_312745304.1">
    <property type="nucleotide sequence ID" value="NZ_CP116968.1"/>
</dbReference>
<comment type="catalytic activity">
    <reaction evidence="1">
        <text>ATP + protein L-histidine = ADP + protein N-phospho-L-histidine.</text>
        <dbReference type="EC" id="2.7.13.3"/>
    </reaction>
</comment>
<dbReference type="PANTHER" id="PTHR43065:SF10">
    <property type="entry name" value="PEROXIDE STRESS-ACTIVATED HISTIDINE KINASE MAK3"/>
    <property type="match status" value="1"/>
</dbReference>
<evidence type="ECO:0000256" key="2">
    <source>
        <dbReference type="ARBA" id="ARBA00004370"/>
    </source>
</evidence>
<keyword evidence="9" id="KW-0902">Two-component regulatory system</keyword>
<organism evidence="14 15">
    <name type="scientific">Candidatus Nitrospira neomarina</name>
    <dbReference type="NCBI Taxonomy" id="3020899"/>
    <lineage>
        <taxon>Bacteria</taxon>
        <taxon>Pseudomonadati</taxon>
        <taxon>Nitrospirota</taxon>
        <taxon>Nitrospiria</taxon>
        <taxon>Nitrospirales</taxon>
        <taxon>Nitrospiraceae</taxon>
        <taxon>Nitrospira</taxon>
    </lineage>
</organism>
<feature type="domain" description="HAMP" evidence="13">
    <location>
        <begin position="202"/>
        <end position="254"/>
    </location>
</feature>
<evidence type="ECO:0000256" key="1">
    <source>
        <dbReference type="ARBA" id="ARBA00000085"/>
    </source>
</evidence>
<evidence type="ECO:0000259" key="11">
    <source>
        <dbReference type="PROSITE" id="PS50109"/>
    </source>
</evidence>
<dbReference type="Pfam" id="PF08448">
    <property type="entry name" value="PAS_4"/>
    <property type="match status" value="1"/>
</dbReference>
<reference evidence="14 15" key="1">
    <citation type="submission" date="2023-01" db="EMBL/GenBank/DDBJ databases">
        <title>Cultivation and genomic characterization of new, ubiquitous marine nitrite-oxidizing bacteria from the Nitrospirales.</title>
        <authorList>
            <person name="Mueller A.J."/>
            <person name="Daebeler A."/>
            <person name="Herbold C.W."/>
            <person name="Kirkegaard R.H."/>
            <person name="Daims H."/>
        </authorList>
    </citation>
    <scope>NUCLEOTIDE SEQUENCE [LARGE SCALE GENOMIC DNA]</scope>
    <source>
        <strain evidence="14 15">DK</strain>
    </source>
</reference>
<dbReference type="Gene3D" id="3.30.565.10">
    <property type="entry name" value="Histidine kinase-like ATPase, C-terminal domain"/>
    <property type="match status" value="1"/>
</dbReference>
<keyword evidence="7" id="KW-0418">Kinase</keyword>
<evidence type="ECO:0000259" key="12">
    <source>
        <dbReference type="PROSITE" id="PS50112"/>
    </source>
</evidence>
<dbReference type="GO" id="GO:0005524">
    <property type="term" value="F:ATP binding"/>
    <property type="evidence" value="ECO:0007669"/>
    <property type="project" value="UniProtKB-KW"/>
</dbReference>
<dbReference type="CDD" id="cd00082">
    <property type="entry name" value="HisKA"/>
    <property type="match status" value="1"/>
</dbReference>
<dbReference type="Pfam" id="PF02518">
    <property type="entry name" value="HATPase_c"/>
    <property type="match status" value="1"/>
</dbReference>
<dbReference type="KEGG" id="nneo:PQG83_00135"/>
<dbReference type="EMBL" id="CP116968">
    <property type="protein sequence ID" value="WNM62186.1"/>
    <property type="molecule type" value="Genomic_DNA"/>
</dbReference>
<dbReference type="PROSITE" id="PS50112">
    <property type="entry name" value="PAS"/>
    <property type="match status" value="1"/>
</dbReference>
<dbReference type="EC" id="2.7.13.3" evidence="3"/>
<dbReference type="SMART" id="SM00388">
    <property type="entry name" value="HisKA"/>
    <property type="match status" value="1"/>
</dbReference>
<dbReference type="GO" id="GO:0000155">
    <property type="term" value="F:phosphorelay sensor kinase activity"/>
    <property type="evidence" value="ECO:0007669"/>
    <property type="project" value="InterPro"/>
</dbReference>
<evidence type="ECO:0000256" key="5">
    <source>
        <dbReference type="ARBA" id="ARBA00022679"/>
    </source>
</evidence>
<keyword evidence="15" id="KW-1185">Reference proteome</keyword>
<dbReference type="InterPro" id="IPR013656">
    <property type="entry name" value="PAS_4"/>
</dbReference>
<evidence type="ECO:0000313" key="15">
    <source>
        <dbReference type="Proteomes" id="UP001302494"/>
    </source>
</evidence>
<keyword evidence="5" id="KW-0808">Transferase</keyword>
<keyword evidence="4" id="KW-0597">Phosphoprotein</keyword>
<dbReference type="Proteomes" id="UP001302494">
    <property type="component" value="Chromosome"/>
</dbReference>